<proteinExistence type="predicted"/>
<dbReference type="EnsemblPlants" id="Pp3c17_17020V3.1">
    <property type="protein sequence ID" value="PAC:32906142.CDS.1"/>
    <property type="gene ID" value="Pp3c17_17020"/>
</dbReference>
<dbReference type="InParanoid" id="A0A2K1J4A3"/>
<reference evidence="1 3" key="2">
    <citation type="journal article" date="2018" name="Plant J.">
        <title>The Physcomitrella patens chromosome-scale assembly reveals moss genome structure and evolution.</title>
        <authorList>
            <person name="Lang D."/>
            <person name="Ullrich K.K."/>
            <person name="Murat F."/>
            <person name="Fuchs J."/>
            <person name="Jenkins J."/>
            <person name="Haas F.B."/>
            <person name="Piednoel M."/>
            <person name="Gundlach H."/>
            <person name="Van Bel M."/>
            <person name="Meyberg R."/>
            <person name="Vives C."/>
            <person name="Morata J."/>
            <person name="Symeonidi A."/>
            <person name="Hiss M."/>
            <person name="Muchero W."/>
            <person name="Kamisugi Y."/>
            <person name="Saleh O."/>
            <person name="Blanc G."/>
            <person name="Decker E.L."/>
            <person name="van Gessel N."/>
            <person name="Grimwood J."/>
            <person name="Hayes R.D."/>
            <person name="Graham S.W."/>
            <person name="Gunter L.E."/>
            <person name="McDaniel S.F."/>
            <person name="Hoernstein S.N.W."/>
            <person name="Larsson A."/>
            <person name="Li F.W."/>
            <person name="Perroud P.F."/>
            <person name="Phillips J."/>
            <person name="Ranjan P."/>
            <person name="Rokshar D.S."/>
            <person name="Rothfels C.J."/>
            <person name="Schneider L."/>
            <person name="Shu S."/>
            <person name="Stevenson D.W."/>
            <person name="Thummler F."/>
            <person name="Tillich M."/>
            <person name="Villarreal Aguilar J.C."/>
            <person name="Widiez T."/>
            <person name="Wong G.K."/>
            <person name="Wymore A."/>
            <person name="Zhang Y."/>
            <person name="Zimmer A.D."/>
            <person name="Quatrano R.S."/>
            <person name="Mayer K.F.X."/>
            <person name="Goodstein D."/>
            <person name="Casacuberta J.M."/>
            <person name="Vandepoele K."/>
            <person name="Reski R."/>
            <person name="Cuming A.C."/>
            <person name="Tuskan G.A."/>
            <person name="Maumus F."/>
            <person name="Salse J."/>
            <person name="Schmutz J."/>
            <person name="Rensing S.A."/>
        </authorList>
    </citation>
    <scope>NUCLEOTIDE SEQUENCE [LARGE SCALE GENOMIC DNA]</scope>
    <source>
        <strain evidence="2 3">cv. Gransden 2004</strain>
    </source>
</reference>
<dbReference type="Gramene" id="Pp3c17_17020V3.1">
    <property type="protein sequence ID" value="PAC:32906142.CDS.1"/>
    <property type="gene ID" value="Pp3c17_17020"/>
</dbReference>
<accession>A0A2K1J4A3</accession>
<protein>
    <submittedName>
        <fullName evidence="1 2">Uncharacterized protein</fullName>
    </submittedName>
</protein>
<reference evidence="1 3" key="1">
    <citation type="journal article" date="2008" name="Science">
        <title>The Physcomitrella genome reveals evolutionary insights into the conquest of land by plants.</title>
        <authorList>
            <person name="Rensing S."/>
            <person name="Lang D."/>
            <person name="Zimmer A."/>
            <person name="Terry A."/>
            <person name="Salamov A."/>
            <person name="Shapiro H."/>
            <person name="Nishiyama T."/>
            <person name="Perroud P.-F."/>
            <person name="Lindquist E."/>
            <person name="Kamisugi Y."/>
            <person name="Tanahashi T."/>
            <person name="Sakakibara K."/>
            <person name="Fujita T."/>
            <person name="Oishi K."/>
            <person name="Shin-I T."/>
            <person name="Kuroki Y."/>
            <person name="Toyoda A."/>
            <person name="Suzuki Y."/>
            <person name="Hashimoto A."/>
            <person name="Yamaguchi K."/>
            <person name="Sugano A."/>
            <person name="Kohara Y."/>
            <person name="Fujiyama A."/>
            <person name="Anterola A."/>
            <person name="Aoki S."/>
            <person name="Ashton N."/>
            <person name="Barbazuk W.B."/>
            <person name="Barker E."/>
            <person name="Bennetzen J."/>
            <person name="Bezanilla M."/>
            <person name="Blankenship R."/>
            <person name="Cho S.H."/>
            <person name="Dutcher S."/>
            <person name="Estelle M."/>
            <person name="Fawcett J.A."/>
            <person name="Gundlach H."/>
            <person name="Hanada K."/>
            <person name="Heyl A."/>
            <person name="Hicks K.A."/>
            <person name="Hugh J."/>
            <person name="Lohr M."/>
            <person name="Mayer K."/>
            <person name="Melkozernov A."/>
            <person name="Murata T."/>
            <person name="Nelson D."/>
            <person name="Pils B."/>
            <person name="Prigge M."/>
            <person name="Reiss B."/>
            <person name="Renner T."/>
            <person name="Rombauts S."/>
            <person name="Rushton P."/>
            <person name="Sanderfoot A."/>
            <person name="Schween G."/>
            <person name="Shiu S.-H."/>
            <person name="Stueber K."/>
            <person name="Theodoulou F.L."/>
            <person name="Tu H."/>
            <person name="Van de Peer Y."/>
            <person name="Verrier P.J."/>
            <person name="Waters E."/>
            <person name="Wood A."/>
            <person name="Yang L."/>
            <person name="Cove D."/>
            <person name="Cuming A."/>
            <person name="Hasebe M."/>
            <person name="Lucas S."/>
            <person name="Mishler D.B."/>
            <person name="Reski R."/>
            <person name="Grigoriev I."/>
            <person name="Quatrano R.S."/>
            <person name="Boore J.L."/>
        </authorList>
    </citation>
    <scope>NUCLEOTIDE SEQUENCE [LARGE SCALE GENOMIC DNA]</scope>
    <source>
        <strain evidence="2 3">cv. Gransden 2004</strain>
    </source>
</reference>
<dbReference type="EMBL" id="ABEU02000017">
    <property type="protein sequence ID" value="PNR36353.1"/>
    <property type="molecule type" value="Genomic_DNA"/>
</dbReference>
<dbReference type="Proteomes" id="UP000006727">
    <property type="component" value="Chromosome 17"/>
</dbReference>
<dbReference type="PaxDb" id="3218-PP1S173_78V6.1"/>
<evidence type="ECO:0000313" key="2">
    <source>
        <dbReference type="EnsemblPlants" id="PAC:32906142.CDS.1"/>
    </source>
</evidence>
<gene>
    <name evidence="1" type="ORF">PHYPA_022204</name>
</gene>
<sequence length="134" mass="15448">MGEGIRNGMDRWRCRHKFDVTIMLPGELKLCNPEDVKRPLVMESCAMDTLHRCRRVRLSMDRRCLFHAGRSWSRSVTYSVLPGDVCGCSTMVRHGISVKSLLERRGHQFVERHHAVMIVFRSDVNLMTNSGQGF</sequence>
<reference evidence="2" key="3">
    <citation type="submission" date="2020-12" db="UniProtKB">
        <authorList>
            <consortium name="EnsemblPlants"/>
        </authorList>
    </citation>
    <scope>IDENTIFICATION</scope>
</reference>
<dbReference type="AlphaFoldDB" id="A0A2K1J4A3"/>
<name>A0A2K1J4A3_PHYPA</name>
<evidence type="ECO:0000313" key="3">
    <source>
        <dbReference type="Proteomes" id="UP000006727"/>
    </source>
</evidence>
<keyword evidence="3" id="KW-1185">Reference proteome</keyword>
<organism evidence="1">
    <name type="scientific">Physcomitrium patens</name>
    <name type="common">Spreading-leaved earth moss</name>
    <name type="synonym">Physcomitrella patens</name>
    <dbReference type="NCBI Taxonomy" id="3218"/>
    <lineage>
        <taxon>Eukaryota</taxon>
        <taxon>Viridiplantae</taxon>
        <taxon>Streptophyta</taxon>
        <taxon>Embryophyta</taxon>
        <taxon>Bryophyta</taxon>
        <taxon>Bryophytina</taxon>
        <taxon>Bryopsida</taxon>
        <taxon>Funariidae</taxon>
        <taxon>Funariales</taxon>
        <taxon>Funariaceae</taxon>
        <taxon>Physcomitrium</taxon>
    </lineage>
</organism>
<evidence type="ECO:0000313" key="1">
    <source>
        <dbReference type="EMBL" id="PNR36353.1"/>
    </source>
</evidence>